<dbReference type="GO" id="GO:0004497">
    <property type="term" value="F:monooxygenase activity"/>
    <property type="evidence" value="ECO:0007669"/>
    <property type="project" value="InterPro"/>
</dbReference>
<dbReference type="STRING" id="187493.CN03_01130"/>
<dbReference type="PATRIC" id="fig|1298593.3.peg.105"/>
<dbReference type="GO" id="GO:0005506">
    <property type="term" value="F:iron ion binding"/>
    <property type="evidence" value="ECO:0007669"/>
    <property type="project" value="InterPro"/>
</dbReference>
<name>M5DML4_9GAMM</name>
<dbReference type="AlphaFoldDB" id="M5DML4"/>
<evidence type="ECO:0000313" key="4">
    <source>
        <dbReference type="Proteomes" id="UP000011866"/>
    </source>
</evidence>
<dbReference type="Gene3D" id="1.10.630.10">
    <property type="entry name" value="Cytochrome P450"/>
    <property type="match status" value="1"/>
</dbReference>
<dbReference type="eggNOG" id="COG2124">
    <property type="taxonomic scope" value="Bacteria"/>
</dbReference>
<evidence type="ECO:0000256" key="2">
    <source>
        <dbReference type="ARBA" id="ARBA00010617"/>
    </source>
</evidence>
<dbReference type="KEGG" id="tol:TOL_0107"/>
<reference evidence="3 4" key="1">
    <citation type="journal article" date="2013" name="Genome Announc.">
        <title>Genome Sequence of Thalassolituus oleivorans MIL-1 (DSM 14913T).</title>
        <authorList>
            <person name="Golyshin P.N."/>
            <person name="Werner J."/>
            <person name="Chernikova T.N."/>
            <person name="Tran H."/>
            <person name="Ferrer M."/>
            <person name="Yakimov M.M."/>
            <person name="Teeling H."/>
            <person name="Golyshina O.V."/>
        </authorList>
    </citation>
    <scope>NUCLEOTIDE SEQUENCE [LARGE SCALE GENOMIC DNA]</scope>
    <source>
        <strain evidence="3 4">MIL-1</strain>
    </source>
</reference>
<dbReference type="GO" id="GO:0020037">
    <property type="term" value="F:heme binding"/>
    <property type="evidence" value="ECO:0007669"/>
    <property type="project" value="InterPro"/>
</dbReference>
<dbReference type="GeneID" id="79175123"/>
<dbReference type="InterPro" id="IPR001128">
    <property type="entry name" value="Cyt_P450"/>
</dbReference>
<dbReference type="RefSeq" id="WP_015485301.1">
    <property type="nucleotide sequence ID" value="NC_020888.1"/>
</dbReference>
<sequence length="444" mass="51020">MTMDFLAEYDAAPDVEKYPLVRKWIKTNPLPFFKQLRAERPILVTPECTLLARSSDVRDCLQMPTIFSVDLYKSKMGVTDDNPGYLMAHDDDALHYREKSIMQSMLNRDDIPRIKKLISDTSKKILDDADGQIEIVNNYCRMVPVILVQKYFGFDGIEPEALFKWSYWNQYNTFYNQPFDLNPKDKHDHIVQRHEECTAELTEYLKAMILRKLFAVKVKDRVLKPALKIKNAVRGLIGKEPDVHEDDIVTRMLRSSFPDEVDFPLIRLGRNVGGLLIGTVETTSKAAAQVIHFFLERPELLAQAKAASLLEDTDEIESLVWEALRFVPIGAYMFRQVAQDYIIAEGTEHETSLKKGTTVLALTQSAMFDECAYKNADEFNKDRNWYNNFTYGFGAHDCLGKYIGMAMLPEMVRQVLALDGVHAVSAMDFKDGPFPEHYELVWNK</sequence>
<comment type="similarity">
    <text evidence="2">Belongs to the cytochrome P450 family.</text>
</comment>
<organism evidence="3 4">
    <name type="scientific">Thalassolituus oleivorans MIL-1</name>
    <dbReference type="NCBI Taxonomy" id="1298593"/>
    <lineage>
        <taxon>Bacteria</taxon>
        <taxon>Pseudomonadati</taxon>
        <taxon>Pseudomonadota</taxon>
        <taxon>Gammaproteobacteria</taxon>
        <taxon>Oceanospirillales</taxon>
        <taxon>Oceanospirillaceae</taxon>
        <taxon>Thalassolituus</taxon>
    </lineage>
</organism>
<dbReference type="Proteomes" id="UP000011866">
    <property type="component" value="Chromosome"/>
</dbReference>
<evidence type="ECO:0008006" key="5">
    <source>
        <dbReference type="Google" id="ProtNLM"/>
    </source>
</evidence>
<dbReference type="InterPro" id="IPR036396">
    <property type="entry name" value="Cyt_P450_sf"/>
</dbReference>
<dbReference type="HOGENOM" id="CLU_034075_0_0_6"/>
<accession>M5DML4</accession>
<protein>
    <recommendedName>
        <fullName evidence="5">Cytochrome P450</fullName>
    </recommendedName>
</protein>
<dbReference type="PANTHER" id="PTHR46696:SF1">
    <property type="entry name" value="CYTOCHROME P450 YJIB-RELATED"/>
    <property type="match status" value="1"/>
</dbReference>
<dbReference type="Pfam" id="PF00067">
    <property type="entry name" value="p450"/>
    <property type="match status" value="1"/>
</dbReference>
<evidence type="ECO:0000313" key="3">
    <source>
        <dbReference type="EMBL" id="CCU70556.1"/>
    </source>
</evidence>
<dbReference type="PANTHER" id="PTHR46696">
    <property type="entry name" value="P450, PUTATIVE (EUROFUNG)-RELATED"/>
    <property type="match status" value="1"/>
</dbReference>
<keyword evidence="4" id="KW-1185">Reference proteome</keyword>
<evidence type="ECO:0000256" key="1">
    <source>
        <dbReference type="ARBA" id="ARBA00001971"/>
    </source>
</evidence>
<dbReference type="EMBL" id="HF680312">
    <property type="protein sequence ID" value="CCU70556.1"/>
    <property type="molecule type" value="Genomic_DNA"/>
</dbReference>
<proteinExistence type="inferred from homology"/>
<dbReference type="SUPFAM" id="SSF48264">
    <property type="entry name" value="Cytochrome P450"/>
    <property type="match status" value="1"/>
</dbReference>
<dbReference type="GO" id="GO:0016705">
    <property type="term" value="F:oxidoreductase activity, acting on paired donors, with incorporation or reduction of molecular oxygen"/>
    <property type="evidence" value="ECO:0007669"/>
    <property type="project" value="InterPro"/>
</dbReference>
<gene>
    <name evidence="3" type="ORF">TOL_0107</name>
</gene>
<comment type="cofactor">
    <cofactor evidence="1">
        <name>heme</name>
        <dbReference type="ChEBI" id="CHEBI:30413"/>
    </cofactor>
</comment>